<evidence type="ECO:0000259" key="3">
    <source>
        <dbReference type="Pfam" id="PF11887"/>
    </source>
</evidence>
<gene>
    <name evidence="4" type="ORF">L5G33_01715</name>
</gene>
<proteinExistence type="predicted"/>
<dbReference type="NCBIfam" id="TIGR00996">
    <property type="entry name" value="Mtu_fam_mce"/>
    <property type="match status" value="1"/>
</dbReference>
<accession>A0ABS9INS6</accession>
<evidence type="ECO:0000313" key="4">
    <source>
        <dbReference type="EMBL" id="MCF8587182.1"/>
    </source>
</evidence>
<dbReference type="PANTHER" id="PTHR33371">
    <property type="entry name" value="INTERMEMBRANE PHOSPHOLIPID TRANSPORT SYSTEM BINDING PROTEIN MLAD-RELATED"/>
    <property type="match status" value="1"/>
</dbReference>
<dbReference type="InterPro" id="IPR003399">
    <property type="entry name" value="Mce/MlaD"/>
</dbReference>
<dbReference type="PANTHER" id="PTHR33371:SF15">
    <property type="entry name" value="LIPOPROTEIN LPRN"/>
    <property type="match status" value="1"/>
</dbReference>
<dbReference type="InterPro" id="IPR052336">
    <property type="entry name" value="MlaD_Phospholipid_Transporter"/>
</dbReference>
<dbReference type="InterPro" id="IPR005693">
    <property type="entry name" value="Mce"/>
</dbReference>
<dbReference type="Pfam" id="PF11887">
    <property type="entry name" value="Mce4_CUP1"/>
    <property type="match status" value="1"/>
</dbReference>
<evidence type="ECO:0000313" key="5">
    <source>
        <dbReference type="Proteomes" id="UP001200110"/>
    </source>
</evidence>
<name>A0ABS9INS6_9ACTN</name>
<dbReference type="Pfam" id="PF02470">
    <property type="entry name" value="MlaD"/>
    <property type="match status" value="1"/>
</dbReference>
<dbReference type="RefSeq" id="WP_236996404.1">
    <property type="nucleotide sequence ID" value="NZ_JAKKOR010000001.1"/>
</dbReference>
<protein>
    <submittedName>
        <fullName evidence="4">MCE family protein</fullName>
    </submittedName>
</protein>
<evidence type="ECO:0000256" key="1">
    <source>
        <dbReference type="SAM" id="MobiDB-lite"/>
    </source>
</evidence>
<comment type="caution">
    <text evidence="4">The sequence shown here is derived from an EMBL/GenBank/DDBJ whole genome shotgun (WGS) entry which is preliminary data.</text>
</comment>
<sequence length="378" mass="39843">MTRRTWRLLPVALLAVLAVLTSSGCSWRGLNSLPLPGTHGRGDGAWTVEIEMPDATTIDRNSEVFVADVTVGRVSDLAVRDGHAVVTVSLDSGVDLPANVTAKIGQRTLLGSAHVELAAPDRGAVGTLRDGDTVPLENAGAYPTTEQTLASVALVLGGGGIDQVRTVTTELNAALGGRTDTTRRVLTGLNTLLGGLNDQIDSITTAIDSLDDLSERLAAQHERIGDAIDALAPALEAISDRRGELSQTLIRLGDFSDTAHTIIESSDSEMRTNLKALPPILKGLADSGQSLTESTRYLLTYPFPIDMVRNVVRGDYANGQVTLDLRLATLDKALLLGTPLEGMLAGLEGVLGKAAPASSRGTTPDLKDLLNPGRRPRR</sequence>
<dbReference type="Proteomes" id="UP001200110">
    <property type="component" value="Unassembled WGS sequence"/>
</dbReference>
<feature type="domain" description="Mce/MlaD" evidence="2">
    <location>
        <begin position="46"/>
        <end position="118"/>
    </location>
</feature>
<reference evidence="4 5" key="1">
    <citation type="submission" date="2022-01" db="EMBL/GenBank/DDBJ databases">
        <authorList>
            <person name="Huang Y."/>
        </authorList>
    </citation>
    <scope>NUCLEOTIDE SEQUENCE [LARGE SCALE GENOMIC DNA]</scope>
    <source>
        <strain evidence="4 5">HY366</strain>
    </source>
</reference>
<dbReference type="PROSITE" id="PS51257">
    <property type="entry name" value="PROKAR_LIPOPROTEIN"/>
    <property type="match status" value="1"/>
</dbReference>
<feature type="region of interest" description="Disordered" evidence="1">
    <location>
        <begin position="354"/>
        <end position="378"/>
    </location>
</feature>
<evidence type="ECO:0000259" key="2">
    <source>
        <dbReference type="Pfam" id="PF02470"/>
    </source>
</evidence>
<feature type="domain" description="Mammalian cell entry C-terminal" evidence="3">
    <location>
        <begin position="128"/>
        <end position="286"/>
    </location>
</feature>
<dbReference type="EMBL" id="JAKKOR010000001">
    <property type="protein sequence ID" value="MCF8587182.1"/>
    <property type="molecule type" value="Genomic_DNA"/>
</dbReference>
<organism evidence="4 5">
    <name type="scientific">Gordonia liuliyuniae</name>
    <dbReference type="NCBI Taxonomy" id="2911517"/>
    <lineage>
        <taxon>Bacteria</taxon>
        <taxon>Bacillati</taxon>
        <taxon>Actinomycetota</taxon>
        <taxon>Actinomycetes</taxon>
        <taxon>Mycobacteriales</taxon>
        <taxon>Gordoniaceae</taxon>
        <taxon>Gordonia</taxon>
    </lineage>
</organism>
<dbReference type="InterPro" id="IPR024516">
    <property type="entry name" value="Mce_C"/>
</dbReference>
<dbReference type="SUPFAM" id="SSF64518">
    <property type="entry name" value="Phase 1 flagellin"/>
    <property type="match status" value="1"/>
</dbReference>
<keyword evidence="5" id="KW-1185">Reference proteome</keyword>